<gene>
    <name evidence="1" type="ORF">BOX15_Mlig031604g1</name>
</gene>
<organism evidence="1 2">
    <name type="scientific">Macrostomum lignano</name>
    <dbReference type="NCBI Taxonomy" id="282301"/>
    <lineage>
        <taxon>Eukaryota</taxon>
        <taxon>Metazoa</taxon>
        <taxon>Spiralia</taxon>
        <taxon>Lophotrochozoa</taxon>
        <taxon>Platyhelminthes</taxon>
        <taxon>Rhabditophora</taxon>
        <taxon>Macrostomorpha</taxon>
        <taxon>Macrostomida</taxon>
        <taxon>Macrostomidae</taxon>
        <taxon>Macrostomum</taxon>
    </lineage>
</organism>
<dbReference type="SUPFAM" id="SSF57302">
    <property type="entry name" value="Snake toxin-like"/>
    <property type="match status" value="1"/>
</dbReference>
<evidence type="ECO:0000313" key="1">
    <source>
        <dbReference type="EMBL" id="PAA77017.1"/>
    </source>
</evidence>
<proteinExistence type="predicted"/>
<dbReference type="EMBL" id="NIVC01000771">
    <property type="protein sequence ID" value="PAA77017.1"/>
    <property type="molecule type" value="Genomic_DNA"/>
</dbReference>
<dbReference type="Proteomes" id="UP000215902">
    <property type="component" value="Unassembled WGS sequence"/>
</dbReference>
<dbReference type="AlphaFoldDB" id="A0A267FV98"/>
<dbReference type="InterPro" id="IPR045860">
    <property type="entry name" value="Snake_toxin-like_sf"/>
</dbReference>
<keyword evidence="2" id="KW-1185">Reference proteome</keyword>
<dbReference type="OrthoDB" id="8188927at2759"/>
<protein>
    <submittedName>
        <fullName evidence="1">Uncharacterized protein</fullName>
    </submittedName>
</protein>
<name>A0A267FV98_9PLAT</name>
<reference evidence="1 2" key="1">
    <citation type="submission" date="2017-06" db="EMBL/GenBank/DDBJ databases">
        <title>A platform for efficient transgenesis in Macrostomum lignano, a flatworm model organism for stem cell research.</title>
        <authorList>
            <person name="Berezikov E."/>
        </authorList>
    </citation>
    <scope>NUCLEOTIDE SEQUENCE [LARGE SCALE GENOMIC DNA]</scope>
    <source>
        <strain evidence="1">DV1</strain>
        <tissue evidence="1">Whole organism</tissue>
    </source>
</reference>
<sequence length="138" mass="14146">PGVGAEGWSRLFKPTLKAARLSETSPTISMQPHQVLRLVTLGLLASVCLLPAPADAVKCYDCADCSSVSSSTQTVSGSYCVKVKAAGVIGRTAAPACVATSKSWCCDTDLCNSSPRQFGPSGLLLTAALALLAAVCKQ</sequence>
<evidence type="ECO:0000313" key="2">
    <source>
        <dbReference type="Proteomes" id="UP000215902"/>
    </source>
</evidence>
<comment type="caution">
    <text evidence="1">The sequence shown here is derived from an EMBL/GenBank/DDBJ whole genome shotgun (WGS) entry which is preliminary data.</text>
</comment>
<feature type="non-terminal residue" evidence="1">
    <location>
        <position position="1"/>
    </location>
</feature>
<accession>A0A267FV98</accession>